<accession>A0ABQ9C4C3</accession>
<sequence>MGFGGMVGVLLREAMEAEAEAEVEVELEVAVEILVMQKRRSEAEIVKREGRVWKRVATLQITKRTVKRSLSSAAQEFITTQDTNNFFLFCSPPPLSFSDLSFPIVNGFRRPLCSFSEAGTSRVCRRS</sequence>
<reference evidence="1" key="2">
    <citation type="journal article" date="2023" name="Int. J. Mol. Sci.">
        <title>De Novo Assembly and Annotation of 11 Diverse Shrub Willow (Salix) Genomes Reveals Novel Gene Organization in Sex-Linked Regions.</title>
        <authorList>
            <person name="Hyden B."/>
            <person name="Feng K."/>
            <person name="Yates T.B."/>
            <person name="Jawdy S."/>
            <person name="Cereghino C."/>
            <person name="Smart L.B."/>
            <person name="Muchero W."/>
        </authorList>
    </citation>
    <scope>NUCLEOTIDE SEQUENCE</scope>
    <source>
        <tissue evidence="1">Shoot tip</tissue>
    </source>
</reference>
<dbReference type="EMBL" id="JAPFFI010000005">
    <property type="protein sequence ID" value="KAJ6393325.1"/>
    <property type="molecule type" value="Genomic_DNA"/>
</dbReference>
<evidence type="ECO:0000313" key="2">
    <source>
        <dbReference type="Proteomes" id="UP001141253"/>
    </source>
</evidence>
<keyword evidence="2" id="KW-1185">Reference proteome</keyword>
<comment type="caution">
    <text evidence="1">The sequence shown here is derived from an EMBL/GenBank/DDBJ whole genome shotgun (WGS) entry which is preliminary data.</text>
</comment>
<feature type="non-terminal residue" evidence="1">
    <location>
        <position position="127"/>
    </location>
</feature>
<gene>
    <name evidence="1" type="ORF">OIU77_022736</name>
</gene>
<protein>
    <submittedName>
        <fullName evidence="1">Uncharacterized protein</fullName>
    </submittedName>
</protein>
<reference evidence="1" key="1">
    <citation type="submission" date="2022-10" db="EMBL/GenBank/DDBJ databases">
        <authorList>
            <person name="Hyden B.L."/>
            <person name="Feng K."/>
            <person name="Yates T."/>
            <person name="Jawdy S."/>
            <person name="Smart L.B."/>
            <person name="Muchero W."/>
        </authorList>
    </citation>
    <scope>NUCLEOTIDE SEQUENCE</scope>
    <source>
        <tissue evidence="1">Shoot tip</tissue>
    </source>
</reference>
<organism evidence="1 2">
    <name type="scientific">Salix suchowensis</name>
    <dbReference type="NCBI Taxonomy" id="1278906"/>
    <lineage>
        <taxon>Eukaryota</taxon>
        <taxon>Viridiplantae</taxon>
        <taxon>Streptophyta</taxon>
        <taxon>Embryophyta</taxon>
        <taxon>Tracheophyta</taxon>
        <taxon>Spermatophyta</taxon>
        <taxon>Magnoliopsida</taxon>
        <taxon>eudicotyledons</taxon>
        <taxon>Gunneridae</taxon>
        <taxon>Pentapetalae</taxon>
        <taxon>rosids</taxon>
        <taxon>fabids</taxon>
        <taxon>Malpighiales</taxon>
        <taxon>Salicaceae</taxon>
        <taxon>Saliceae</taxon>
        <taxon>Salix</taxon>
    </lineage>
</organism>
<evidence type="ECO:0000313" key="1">
    <source>
        <dbReference type="EMBL" id="KAJ6393325.1"/>
    </source>
</evidence>
<proteinExistence type="predicted"/>
<name>A0ABQ9C4C3_9ROSI</name>
<dbReference type="Proteomes" id="UP001141253">
    <property type="component" value="Chromosome 1"/>
</dbReference>